<dbReference type="InterPro" id="IPR036291">
    <property type="entry name" value="NAD(P)-bd_dom_sf"/>
</dbReference>
<dbReference type="PANTHER" id="PTHR24321:SF12">
    <property type="entry name" value="SHORT-CHAIN DEHYDROGENASE_REDUCTASE FAMILY, PUTATIVE (AFU_ORTHOLOGUE AFUA_5G14340)-RELATED"/>
    <property type="match status" value="1"/>
</dbReference>
<dbReference type="PRINTS" id="PR00080">
    <property type="entry name" value="SDRFAMILY"/>
</dbReference>
<proteinExistence type="inferred from homology"/>
<organism evidence="4 5">
    <name type="scientific">Colletotrichum tabaci</name>
    <dbReference type="NCBI Taxonomy" id="1209068"/>
    <lineage>
        <taxon>Eukaryota</taxon>
        <taxon>Fungi</taxon>
        <taxon>Dikarya</taxon>
        <taxon>Ascomycota</taxon>
        <taxon>Pezizomycotina</taxon>
        <taxon>Sordariomycetes</taxon>
        <taxon>Hypocreomycetidae</taxon>
        <taxon>Glomerellales</taxon>
        <taxon>Glomerellaceae</taxon>
        <taxon>Colletotrichum</taxon>
        <taxon>Colletotrichum destructivum species complex</taxon>
    </lineage>
</organism>
<keyword evidence="2" id="KW-0521">NADP</keyword>
<dbReference type="SUPFAM" id="SSF51735">
    <property type="entry name" value="NAD(P)-binding Rossmann-fold domains"/>
    <property type="match status" value="1"/>
</dbReference>
<comment type="similarity">
    <text evidence="1">Belongs to the short-chain dehydrogenases/reductases (SDR) family.</text>
</comment>
<dbReference type="InterPro" id="IPR002347">
    <property type="entry name" value="SDR_fam"/>
</dbReference>
<sequence length="275" mass="28353">MQITGNALVVGGGSGIGRACAVLLAREGASAVMVADLMVDTARDAAEECESAATNAQFNGFSFQVDITSEESVVALFAEASSKMGRIDYCVNCAGIGAQEAKDIAGLSLSEFQRFLNVNTTGLFLVTREASIAMRAQKPVSVLPSDVKPDRGTTRGAIVNLGSATSMVATAGVLAYTTSKHAALGLTKNSALDNAAYGIRVNCVCPSWVDTPMVRKAIDGVEGLGDLIKGAVPMGRIAFPEEVADTVVYLCSPRSSYITGCGLIVDGGTTLGANR</sequence>
<dbReference type="GO" id="GO:0016491">
    <property type="term" value="F:oxidoreductase activity"/>
    <property type="evidence" value="ECO:0007669"/>
    <property type="project" value="UniProtKB-KW"/>
</dbReference>
<reference evidence="4 5" key="1">
    <citation type="submission" date="2023-04" db="EMBL/GenBank/DDBJ databases">
        <title>Colletotrichum tabacum stain YC1 causing leaf anthracnose on Nicotiana tabacum(L.) cv.</title>
        <authorList>
            <person name="Ji Z."/>
            <person name="Wang M."/>
            <person name="Zhang J."/>
            <person name="Wang N."/>
            <person name="Zhou Z."/>
        </authorList>
    </citation>
    <scope>NUCLEOTIDE SEQUENCE [LARGE SCALE GENOMIC DNA]</scope>
    <source>
        <strain evidence="4 5">YC1</strain>
    </source>
</reference>
<dbReference type="PANTHER" id="PTHR24321">
    <property type="entry name" value="DEHYDROGENASES, SHORT CHAIN"/>
    <property type="match status" value="1"/>
</dbReference>
<evidence type="ECO:0000313" key="5">
    <source>
        <dbReference type="Proteomes" id="UP001327957"/>
    </source>
</evidence>
<gene>
    <name evidence="4" type="ORF">QIS74_06128</name>
</gene>
<dbReference type="AlphaFoldDB" id="A0AAV9TDI7"/>
<keyword evidence="5" id="KW-1185">Reference proteome</keyword>
<evidence type="ECO:0000256" key="3">
    <source>
        <dbReference type="ARBA" id="ARBA00023002"/>
    </source>
</evidence>
<evidence type="ECO:0000256" key="1">
    <source>
        <dbReference type="ARBA" id="ARBA00006484"/>
    </source>
</evidence>
<dbReference type="PRINTS" id="PR00081">
    <property type="entry name" value="GDHRDH"/>
</dbReference>
<dbReference type="Pfam" id="PF13561">
    <property type="entry name" value="adh_short_C2"/>
    <property type="match status" value="1"/>
</dbReference>
<name>A0AAV9TDI7_9PEZI</name>
<protein>
    <submittedName>
        <fullName evidence="4">3-alpha-(Or 20-beta)-hydroxysteroid dehydrogenase</fullName>
    </submittedName>
</protein>
<evidence type="ECO:0000313" key="4">
    <source>
        <dbReference type="EMBL" id="KAK6218919.1"/>
    </source>
</evidence>
<dbReference type="Proteomes" id="UP001327957">
    <property type="component" value="Unassembled WGS sequence"/>
</dbReference>
<dbReference type="Gene3D" id="3.40.50.720">
    <property type="entry name" value="NAD(P)-binding Rossmann-like Domain"/>
    <property type="match status" value="1"/>
</dbReference>
<dbReference type="CDD" id="cd05233">
    <property type="entry name" value="SDR_c"/>
    <property type="match status" value="1"/>
</dbReference>
<evidence type="ECO:0000256" key="2">
    <source>
        <dbReference type="ARBA" id="ARBA00022857"/>
    </source>
</evidence>
<comment type="caution">
    <text evidence="4">The sequence shown here is derived from an EMBL/GenBank/DDBJ whole genome shotgun (WGS) entry which is preliminary data.</text>
</comment>
<dbReference type="EMBL" id="JASAOK010000032">
    <property type="protein sequence ID" value="KAK6218919.1"/>
    <property type="molecule type" value="Genomic_DNA"/>
</dbReference>
<keyword evidence="3" id="KW-0560">Oxidoreductase</keyword>
<dbReference type="FunFam" id="3.40.50.720:FF:000084">
    <property type="entry name" value="Short-chain dehydrogenase reductase"/>
    <property type="match status" value="1"/>
</dbReference>
<accession>A0AAV9TDI7</accession>